<evidence type="ECO:0000313" key="2">
    <source>
        <dbReference type="EMBL" id="NKY04448.1"/>
    </source>
</evidence>
<dbReference type="PANTHER" id="PTHR21310:SF57">
    <property type="entry name" value="BLR2944 PROTEIN"/>
    <property type="match status" value="1"/>
</dbReference>
<dbReference type="Gene3D" id="3.90.1200.10">
    <property type="match status" value="1"/>
</dbReference>
<dbReference type="CDD" id="cd05154">
    <property type="entry name" value="ACAD10_11_N-like"/>
    <property type="match status" value="1"/>
</dbReference>
<dbReference type="Proteomes" id="UP000563898">
    <property type="component" value="Unassembled WGS sequence"/>
</dbReference>
<dbReference type="GO" id="GO:0016740">
    <property type="term" value="F:transferase activity"/>
    <property type="evidence" value="ECO:0007669"/>
    <property type="project" value="UniProtKB-KW"/>
</dbReference>
<feature type="domain" description="Aminoglycoside phosphotransferase" evidence="1">
    <location>
        <begin position="42"/>
        <end position="243"/>
    </location>
</feature>
<name>A0A846WRY7_9ACTN</name>
<dbReference type="Pfam" id="PF01636">
    <property type="entry name" value="APH"/>
    <property type="match status" value="1"/>
</dbReference>
<protein>
    <submittedName>
        <fullName evidence="2">Phosphotransferase family protein</fullName>
    </submittedName>
</protein>
<dbReference type="SUPFAM" id="SSF56112">
    <property type="entry name" value="Protein kinase-like (PK-like)"/>
    <property type="match status" value="1"/>
</dbReference>
<organism evidence="2 3">
    <name type="scientific">Gordonia polyisoprenivorans</name>
    <dbReference type="NCBI Taxonomy" id="84595"/>
    <lineage>
        <taxon>Bacteria</taxon>
        <taxon>Bacillati</taxon>
        <taxon>Actinomycetota</taxon>
        <taxon>Actinomycetes</taxon>
        <taxon>Mycobacteriales</taxon>
        <taxon>Gordoniaceae</taxon>
        <taxon>Gordonia</taxon>
    </lineage>
</organism>
<gene>
    <name evidence="2" type="ORF">HGA05_23040</name>
</gene>
<dbReference type="AlphaFoldDB" id="A0A846WRY7"/>
<reference evidence="2 3" key="1">
    <citation type="submission" date="2020-04" db="EMBL/GenBank/DDBJ databases">
        <title>MicrobeNet Type strains.</title>
        <authorList>
            <person name="Nicholson A.C."/>
        </authorList>
    </citation>
    <scope>NUCLEOTIDE SEQUENCE [LARGE SCALE GENOMIC DNA]</scope>
    <source>
        <strain evidence="2 3">ATCC BAA-14</strain>
    </source>
</reference>
<evidence type="ECO:0000259" key="1">
    <source>
        <dbReference type="Pfam" id="PF01636"/>
    </source>
</evidence>
<dbReference type="Gene3D" id="3.30.200.20">
    <property type="entry name" value="Phosphorylase Kinase, domain 1"/>
    <property type="match status" value="1"/>
</dbReference>
<dbReference type="EMBL" id="JAAXPC010000018">
    <property type="protein sequence ID" value="NKY04448.1"/>
    <property type="molecule type" value="Genomic_DNA"/>
</dbReference>
<dbReference type="InterPro" id="IPR002575">
    <property type="entry name" value="Aminoglycoside_PTrfase"/>
</dbReference>
<dbReference type="InterPro" id="IPR051678">
    <property type="entry name" value="AGP_Transferase"/>
</dbReference>
<accession>A0A846WRY7</accession>
<evidence type="ECO:0000313" key="3">
    <source>
        <dbReference type="Proteomes" id="UP000563898"/>
    </source>
</evidence>
<dbReference type="InterPro" id="IPR041726">
    <property type="entry name" value="ACAD10_11_N"/>
</dbReference>
<dbReference type="InterPro" id="IPR011009">
    <property type="entry name" value="Kinase-like_dom_sf"/>
</dbReference>
<sequence>MLADSIPDAGEVSISEPQRVFGGNARQAWTLTASWTTDGERRVEEMILLVRQQGSQVLADPTLEYQVLAALSEHPVRSPRVWAQDPDARCFSGSAVLLQRLSGHTDAVSFLNADPSIGRDRTLDLAHALAELHQVPVPEMTAVDEPVERLRHEFPQVRREPLPTVSWALDWLEDNRPDIHRTTLVHGDFRPGNVLYEAGAIVGILDWELAHIGDPLEDIAWAYRALWSPERFVPLTEFVAAYESATGVPVDLTALRWHRILAELKYVIISLRGATSFSTGSVHNLRLIDRTRTVAPSLRRCVDWIAEAESEVEQ</sequence>
<comment type="caution">
    <text evidence="2">The sequence shown here is derived from an EMBL/GenBank/DDBJ whole genome shotgun (WGS) entry which is preliminary data.</text>
</comment>
<keyword evidence="2" id="KW-0808">Transferase</keyword>
<dbReference type="PANTHER" id="PTHR21310">
    <property type="entry name" value="AMINOGLYCOSIDE PHOSPHOTRANSFERASE-RELATED-RELATED"/>
    <property type="match status" value="1"/>
</dbReference>
<proteinExistence type="predicted"/>